<evidence type="ECO:0000256" key="1">
    <source>
        <dbReference type="ARBA" id="ARBA00003732"/>
    </source>
</evidence>
<keyword evidence="5" id="KW-0346">Stress response</keyword>
<sequence length="161" mass="17582">MDQESQKRDAEETEFQAPSIPVSCENKCGFFGNPATNNLCSKCYKDTFLTKTMASIETLIASPAAEPEKTDEKRDTDDKVENFEGSSVGEAGGSAKKLGNRCGFCNKKVGLVGFKCRCGDVFCSSHRYSDKHNCVFDYRGAGRDAIAKANPLVKADKVEKI</sequence>
<evidence type="ECO:0000256" key="2">
    <source>
        <dbReference type="ARBA" id="ARBA00022723"/>
    </source>
</evidence>
<keyword evidence="11" id="KW-1185">Reference proteome</keyword>
<evidence type="ECO:0000313" key="11">
    <source>
        <dbReference type="Proteomes" id="UP001085076"/>
    </source>
</evidence>
<keyword evidence="4" id="KW-0862">Zinc</keyword>
<dbReference type="Pfam" id="PF01428">
    <property type="entry name" value="zf-AN1"/>
    <property type="match status" value="1"/>
</dbReference>
<dbReference type="Proteomes" id="UP001085076">
    <property type="component" value="Miscellaneous, Linkage group lg05"/>
</dbReference>
<organism evidence="10 11">
    <name type="scientific">Dioscorea zingiberensis</name>
    <dbReference type="NCBI Taxonomy" id="325984"/>
    <lineage>
        <taxon>Eukaryota</taxon>
        <taxon>Viridiplantae</taxon>
        <taxon>Streptophyta</taxon>
        <taxon>Embryophyta</taxon>
        <taxon>Tracheophyta</taxon>
        <taxon>Spermatophyta</taxon>
        <taxon>Magnoliopsida</taxon>
        <taxon>Liliopsida</taxon>
        <taxon>Dioscoreales</taxon>
        <taxon>Dioscoreaceae</taxon>
        <taxon>Dioscorea</taxon>
    </lineage>
</organism>
<accession>A0A9D5CDR7</accession>
<dbReference type="InterPro" id="IPR035896">
    <property type="entry name" value="AN1-like_Znf"/>
</dbReference>
<dbReference type="EMBL" id="JAGGNH010000005">
    <property type="protein sequence ID" value="KAJ0971293.1"/>
    <property type="molecule type" value="Genomic_DNA"/>
</dbReference>
<dbReference type="AlphaFoldDB" id="A0A9D5CDR7"/>
<evidence type="ECO:0000256" key="7">
    <source>
        <dbReference type="SAM" id="MobiDB-lite"/>
    </source>
</evidence>
<dbReference type="SUPFAM" id="SSF57716">
    <property type="entry name" value="Glucocorticoid receptor-like (DNA-binding domain)"/>
    <property type="match status" value="1"/>
</dbReference>
<dbReference type="PANTHER" id="PTHR10634:SF149">
    <property type="entry name" value="AN1-TYPE DOMAIN-CONTAINING PROTEIN-RELATED"/>
    <property type="match status" value="1"/>
</dbReference>
<reference evidence="10" key="1">
    <citation type="submission" date="2021-03" db="EMBL/GenBank/DDBJ databases">
        <authorList>
            <person name="Li Z."/>
            <person name="Yang C."/>
        </authorList>
    </citation>
    <scope>NUCLEOTIDE SEQUENCE</scope>
    <source>
        <strain evidence="10">Dzin_1.0</strain>
        <tissue evidence="10">Leaf</tissue>
    </source>
</reference>
<dbReference type="PROSITE" id="PS51036">
    <property type="entry name" value="ZF_A20"/>
    <property type="match status" value="1"/>
</dbReference>
<feature type="compositionally biased region" description="Basic and acidic residues" evidence="7">
    <location>
        <begin position="66"/>
        <end position="82"/>
    </location>
</feature>
<keyword evidence="2" id="KW-0479">Metal-binding</keyword>
<gene>
    <name evidence="10" type="ORF">J5N97_019252</name>
</gene>
<evidence type="ECO:0000256" key="6">
    <source>
        <dbReference type="PROSITE-ProRule" id="PRU00449"/>
    </source>
</evidence>
<dbReference type="PROSITE" id="PS51039">
    <property type="entry name" value="ZF_AN1"/>
    <property type="match status" value="1"/>
</dbReference>
<dbReference type="OrthoDB" id="428577at2759"/>
<dbReference type="Pfam" id="PF01754">
    <property type="entry name" value="zf-A20"/>
    <property type="match status" value="1"/>
</dbReference>
<comment type="function">
    <text evidence="1">May be involved in environmental stress response.</text>
</comment>
<comment type="caution">
    <text evidence="10">The sequence shown here is derived from an EMBL/GenBank/DDBJ whole genome shotgun (WGS) entry which is preliminary data.</text>
</comment>
<evidence type="ECO:0000313" key="10">
    <source>
        <dbReference type="EMBL" id="KAJ0971293.1"/>
    </source>
</evidence>
<dbReference type="Gene3D" id="4.10.1110.10">
    <property type="entry name" value="AN1-like Zinc finger"/>
    <property type="match status" value="1"/>
</dbReference>
<evidence type="ECO:0000256" key="3">
    <source>
        <dbReference type="ARBA" id="ARBA00022771"/>
    </source>
</evidence>
<feature type="domain" description="AN1-type" evidence="9">
    <location>
        <begin position="96"/>
        <end position="142"/>
    </location>
</feature>
<name>A0A9D5CDR7_9LILI</name>
<dbReference type="InterPro" id="IPR050652">
    <property type="entry name" value="AN1_A20_ZnFinger"/>
</dbReference>
<keyword evidence="3 6" id="KW-0863">Zinc-finger</keyword>
<evidence type="ECO:0000256" key="5">
    <source>
        <dbReference type="ARBA" id="ARBA00023016"/>
    </source>
</evidence>
<evidence type="ECO:0000259" key="8">
    <source>
        <dbReference type="PROSITE" id="PS51036"/>
    </source>
</evidence>
<dbReference type="SUPFAM" id="SSF118310">
    <property type="entry name" value="AN1-like Zinc finger"/>
    <property type="match status" value="1"/>
</dbReference>
<dbReference type="GO" id="GO:0008270">
    <property type="term" value="F:zinc ion binding"/>
    <property type="evidence" value="ECO:0007669"/>
    <property type="project" value="UniProtKB-KW"/>
</dbReference>
<reference evidence="10" key="2">
    <citation type="journal article" date="2022" name="Hortic Res">
        <title>The genome of Dioscorea zingiberensis sheds light on the biosynthesis, origin and evolution of the medicinally important diosgenin saponins.</title>
        <authorList>
            <person name="Li Y."/>
            <person name="Tan C."/>
            <person name="Li Z."/>
            <person name="Guo J."/>
            <person name="Li S."/>
            <person name="Chen X."/>
            <person name="Wang C."/>
            <person name="Dai X."/>
            <person name="Yang H."/>
            <person name="Song W."/>
            <person name="Hou L."/>
            <person name="Xu J."/>
            <person name="Tong Z."/>
            <person name="Xu A."/>
            <person name="Yuan X."/>
            <person name="Wang W."/>
            <person name="Yang Q."/>
            <person name="Chen L."/>
            <person name="Sun Z."/>
            <person name="Wang K."/>
            <person name="Pan B."/>
            <person name="Chen J."/>
            <person name="Bao Y."/>
            <person name="Liu F."/>
            <person name="Qi X."/>
            <person name="Gang D.R."/>
            <person name="Wen J."/>
            <person name="Li J."/>
        </authorList>
    </citation>
    <scope>NUCLEOTIDE SEQUENCE</scope>
    <source>
        <strain evidence="10">Dzin_1.0</strain>
    </source>
</reference>
<dbReference type="InterPro" id="IPR000058">
    <property type="entry name" value="Znf_AN1"/>
</dbReference>
<dbReference type="SMART" id="SM00259">
    <property type="entry name" value="ZnF_A20"/>
    <property type="match status" value="1"/>
</dbReference>
<dbReference type="GO" id="GO:0003677">
    <property type="term" value="F:DNA binding"/>
    <property type="evidence" value="ECO:0007669"/>
    <property type="project" value="InterPro"/>
</dbReference>
<dbReference type="SMART" id="SM00154">
    <property type="entry name" value="ZnF_AN1"/>
    <property type="match status" value="1"/>
</dbReference>
<protein>
    <submittedName>
        <fullName evidence="10">Uncharacterized protein</fullName>
    </submittedName>
</protein>
<proteinExistence type="predicted"/>
<feature type="domain" description="A20-type" evidence="8">
    <location>
        <begin position="18"/>
        <end position="52"/>
    </location>
</feature>
<evidence type="ECO:0000259" key="9">
    <source>
        <dbReference type="PROSITE" id="PS51039"/>
    </source>
</evidence>
<dbReference type="InterPro" id="IPR002653">
    <property type="entry name" value="Znf_A20"/>
</dbReference>
<feature type="compositionally biased region" description="Low complexity" evidence="7">
    <location>
        <begin position="84"/>
        <end position="95"/>
    </location>
</feature>
<dbReference type="FunFam" id="4.10.1110.10:FF:000001">
    <property type="entry name" value="Zinc finger AN1-type containing 6"/>
    <property type="match status" value="1"/>
</dbReference>
<dbReference type="Gene3D" id="1.20.5.4770">
    <property type="match status" value="1"/>
</dbReference>
<feature type="region of interest" description="Disordered" evidence="7">
    <location>
        <begin position="60"/>
        <end position="97"/>
    </location>
</feature>
<evidence type="ECO:0000256" key="4">
    <source>
        <dbReference type="ARBA" id="ARBA00022833"/>
    </source>
</evidence>
<dbReference type="PANTHER" id="PTHR10634">
    <property type="entry name" value="AN1-TYPE ZINC FINGER PROTEIN"/>
    <property type="match status" value="1"/>
</dbReference>